<comment type="pathway">
    <text evidence="3">Siderophore biosynthesis.</text>
</comment>
<organism evidence="11 12">
    <name type="scientific">Dactylosporangium maewongense</name>
    <dbReference type="NCBI Taxonomy" id="634393"/>
    <lineage>
        <taxon>Bacteria</taxon>
        <taxon>Bacillati</taxon>
        <taxon>Actinomycetota</taxon>
        <taxon>Actinomycetes</taxon>
        <taxon>Micromonosporales</taxon>
        <taxon>Micromonosporaceae</taxon>
        <taxon>Dactylosporangium</taxon>
    </lineage>
</organism>
<dbReference type="PROSITE" id="PS00901">
    <property type="entry name" value="CYS_SYNTHASE"/>
    <property type="match status" value="1"/>
</dbReference>
<evidence type="ECO:0000256" key="7">
    <source>
        <dbReference type="ARBA" id="ARBA00016985"/>
    </source>
</evidence>
<sequence>MVQLQRLFGADAPRVYAKLEFLNPAGSVKDRAARYVIERGVEDGVLKPDTHVVESTSGNFGVALAMMASIYHLRLTLVVDPNITASNLTILKSFGATIDMVDVPAPQGGYLEARIDRVRQLLTADPSSVWINQYANALIPRAHHLTAAEILADLPGPVDYLVLAVSTTGTLVGIAERLKQAHPRLRVVAVDAVGSVVFGTPAGPRRLPGIGASRVPELLDMRLIDQVIHVTDDEAIAGCRDLVAREAIFAGGSSGSVIAAIQKLVPAVAPLSSIVTLLPDRGDRYLDLVYADRAAHRDSGPPR</sequence>
<reference evidence="12" key="1">
    <citation type="journal article" date="2019" name="Int. J. Syst. Evol. Microbiol.">
        <title>The Global Catalogue of Microorganisms (GCM) 10K type strain sequencing project: providing services to taxonomists for standard genome sequencing and annotation.</title>
        <authorList>
            <consortium name="The Broad Institute Genomics Platform"/>
            <consortium name="The Broad Institute Genome Sequencing Center for Infectious Disease"/>
            <person name="Wu L."/>
            <person name="Ma J."/>
        </authorList>
    </citation>
    <scope>NUCLEOTIDE SEQUENCE [LARGE SCALE GENOMIC DNA]</scope>
    <source>
        <strain evidence="12">JCM 15933</strain>
    </source>
</reference>
<evidence type="ECO:0000313" key="12">
    <source>
        <dbReference type="Proteomes" id="UP001501470"/>
    </source>
</evidence>
<evidence type="ECO:0000256" key="1">
    <source>
        <dbReference type="ARBA" id="ARBA00001933"/>
    </source>
</evidence>
<evidence type="ECO:0000256" key="5">
    <source>
        <dbReference type="ARBA" id="ARBA00011738"/>
    </source>
</evidence>
<dbReference type="InterPro" id="IPR036052">
    <property type="entry name" value="TrpB-like_PALP_sf"/>
</dbReference>
<dbReference type="NCBIfam" id="TIGR03945">
    <property type="entry name" value="PLP_SbnA_fam"/>
    <property type="match status" value="1"/>
</dbReference>
<dbReference type="CDD" id="cd01561">
    <property type="entry name" value="CBS_like"/>
    <property type="match status" value="1"/>
</dbReference>
<feature type="domain" description="Tryptophan synthase beta chain-like PALP" evidence="10">
    <location>
        <begin position="2"/>
        <end position="280"/>
    </location>
</feature>
<dbReference type="SUPFAM" id="SSF53686">
    <property type="entry name" value="Tryptophan synthase beta subunit-like PLP-dependent enzymes"/>
    <property type="match status" value="1"/>
</dbReference>
<dbReference type="InterPro" id="IPR050214">
    <property type="entry name" value="Cys_Synth/Cystath_Beta-Synth"/>
</dbReference>
<gene>
    <name evidence="11" type="primary">sbnA</name>
    <name evidence="11" type="ORF">GCM10009827_072730</name>
</gene>
<evidence type="ECO:0000256" key="3">
    <source>
        <dbReference type="ARBA" id="ARBA00004924"/>
    </source>
</evidence>
<dbReference type="Pfam" id="PF00291">
    <property type="entry name" value="PALP"/>
    <property type="match status" value="1"/>
</dbReference>
<evidence type="ECO:0000256" key="2">
    <source>
        <dbReference type="ARBA" id="ARBA00004056"/>
    </source>
</evidence>
<keyword evidence="12" id="KW-1185">Reference proteome</keyword>
<dbReference type="Gene3D" id="3.40.50.1100">
    <property type="match status" value="2"/>
</dbReference>
<proteinExistence type="inferred from homology"/>
<dbReference type="InterPro" id="IPR023927">
    <property type="entry name" value="SbnA"/>
</dbReference>
<protein>
    <recommendedName>
        <fullName evidence="7">N-(2-amino-2-carboxyethyl)-L-glutamate synthase</fullName>
        <ecNumber evidence="6">2.5.1.140</ecNumber>
    </recommendedName>
</protein>
<evidence type="ECO:0000256" key="4">
    <source>
        <dbReference type="ARBA" id="ARBA00008519"/>
    </source>
</evidence>
<evidence type="ECO:0000256" key="8">
    <source>
        <dbReference type="ARBA" id="ARBA00022679"/>
    </source>
</evidence>
<comment type="subunit">
    <text evidence="5">Homodimer.</text>
</comment>
<dbReference type="InterPro" id="IPR001216">
    <property type="entry name" value="P-phosphate_BS"/>
</dbReference>
<accession>A0ABP4MHS5</accession>
<name>A0ABP4MHS5_9ACTN</name>
<evidence type="ECO:0000259" key="10">
    <source>
        <dbReference type="Pfam" id="PF00291"/>
    </source>
</evidence>
<comment type="caution">
    <text evidence="11">The sequence shown here is derived from an EMBL/GenBank/DDBJ whole genome shotgun (WGS) entry which is preliminary data.</text>
</comment>
<dbReference type="EMBL" id="BAAAQD010000017">
    <property type="protein sequence ID" value="GAA1542629.1"/>
    <property type="molecule type" value="Genomic_DNA"/>
</dbReference>
<keyword evidence="9" id="KW-0663">Pyridoxal phosphate</keyword>
<evidence type="ECO:0000256" key="9">
    <source>
        <dbReference type="ARBA" id="ARBA00022898"/>
    </source>
</evidence>
<dbReference type="Proteomes" id="UP001501470">
    <property type="component" value="Unassembled WGS sequence"/>
</dbReference>
<comment type="similarity">
    <text evidence="4">Belongs to the cysteine synthase/cystathionine beta-synthase family. SbnA subfamily.</text>
</comment>
<keyword evidence="8" id="KW-0808">Transferase</keyword>
<comment type="cofactor">
    <cofactor evidence="1">
        <name>pyridoxal 5'-phosphate</name>
        <dbReference type="ChEBI" id="CHEBI:597326"/>
    </cofactor>
</comment>
<dbReference type="EC" id="2.5.1.140" evidence="6"/>
<dbReference type="PANTHER" id="PTHR10314">
    <property type="entry name" value="CYSTATHIONINE BETA-SYNTHASE"/>
    <property type="match status" value="1"/>
</dbReference>
<comment type="function">
    <text evidence="2">Catalyzes the synthesis of N-((2S)-2-amino-2-carboxyethyl)-L-glutamate (ACEGA) from O-phospho-L-serine and L-glutamate. Involved in the biosynthesis of L-2,3-diaminopropionic acid (L-Dap), a precursor of staphyloferrin B and antibiotics.</text>
</comment>
<evidence type="ECO:0000256" key="6">
    <source>
        <dbReference type="ARBA" id="ARBA00012331"/>
    </source>
</evidence>
<dbReference type="InterPro" id="IPR001926">
    <property type="entry name" value="TrpB-like_PALP"/>
</dbReference>
<evidence type="ECO:0000313" key="11">
    <source>
        <dbReference type="EMBL" id="GAA1542629.1"/>
    </source>
</evidence>